<dbReference type="Proteomes" id="UP001152795">
    <property type="component" value="Unassembled WGS sequence"/>
</dbReference>
<feature type="non-terminal residue" evidence="2">
    <location>
        <position position="302"/>
    </location>
</feature>
<reference evidence="2" key="1">
    <citation type="submission" date="2020-04" db="EMBL/GenBank/DDBJ databases">
        <authorList>
            <person name="Alioto T."/>
            <person name="Alioto T."/>
            <person name="Gomez Garrido J."/>
        </authorList>
    </citation>
    <scope>NUCLEOTIDE SEQUENCE</scope>
    <source>
        <strain evidence="2">A484AB</strain>
    </source>
</reference>
<feature type="region of interest" description="Disordered" evidence="1">
    <location>
        <begin position="140"/>
        <end position="264"/>
    </location>
</feature>
<evidence type="ECO:0000256" key="1">
    <source>
        <dbReference type="SAM" id="MobiDB-lite"/>
    </source>
</evidence>
<feature type="compositionally biased region" description="Low complexity" evidence="1">
    <location>
        <begin position="255"/>
        <end position="264"/>
    </location>
</feature>
<dbReference type="AlphaFoldDB" id="A0A7D9MH06"/>
<feature type="compositionally biased region" description="Low complexity" evidence="1">
    <location>
        <begin position="178"/>
        <end position="189"/>
    </location>
</feature>
<protein>
    <submittedName>
        <fullName evidence="2">Uncharacterized protein</fullName>
    </submittedName>
</protein>
<evidence type="ECO:0000313" key="2">
    <source>
        <dbReference type="EMBL" id="CAB4046042.1"/>
    </source>
</evidence>
<accession>A0A7D9MH06</accession>
<sequence>MDGGHVDDGLGDDVLDDDDVKANDRAEASFCGDGGLDGDESNLTTKGSKTLDNPFLEASSAALQQPYIADNLDVAIVAAAPSPPALPSGSIRAGPPPGFPAHSSIRDLVNFSGRFRNDCDAFSSGGRIDFLSSAAISRFSSHSSDGNAHVDDGHSPPAEAPSPPPDPTPLGPAPPPAEASSPSSGLELPPSSPSSPSPRSAKVSTWHEDDGRVDDEVAPLPVSPLTARPSLSTESATGSAVHPNDRKSRTAPFGSAANSTNTASDSLLVEGFTRLLFGLRPDPGGGINFWKRRQFIYFRPDP</sequence>
<evidence type="ECO:0000313" key="3">
    <source>
        <dbReference type="Proteomes" id="UP001152795"/>
    </source>
</evidence>
<proteinExistence type="predicted"/>
<dbReference type="EMBL" id="CACRXK020044967">
    <property type="protein sequence ID" value="CAB4046042.1"/>
    <property type="molecule type" value="Genomic_DNA"/>
</dbReference>
<feature type="region of interest" description="Disordered" evidence="1">
    <location>
        <begin position="1"/>
        <end position="46"/>
    </location>
</feature>
<keyword evidence="3" id="KW-1185">Reference proteome</keyword>
<name>A0A7D9MH06_PARCT</name>
<feature type="compositionally biased region" description="Pro residues" evidence="1">
    <location>
        <begin position="158"/>
        <end position="177"/>
    </location>
</feature>
<gene>
    <name evidence="2" type="ORF">PACLA_8A081099</name>
</gene>
<comment type="caution">
    <text evidence="2">The sequence shown here is derived from an EMBL/GenBank/DDBJ whole genome shotgun (WGS) entry which is preliminary data.</text>
</comment>
<feature type="compositionally biased region" description="Acidic residues" evidence="1">
    <location>
        <begin position="9"/>
        <end position="19"/>
    </location>
</feature>
<organism evidence="2 3">
    <name type="scientific">Paramuricea clavata</name>
    <name type="common">Red gorgonian</name>
    <name type="synonym">Violescent sea-whip</name>
    <dbReference type="NCBI Taxonomy" id="317549"/>
    <lineage>
        <taxon>Eukaryota</taxon>
        <taxon>Metazoa</taxon>
        <taxon>Cnidaria</taxon>
        <taxon>Anthozoa</taxon>
        <taxon>Octocorallia</taxon>
        <taxon>Malacalcyonacea</taxon>
        <taxon>Plexauridae</taxon>
        <taxon>Paramuricea</taxon>
    </lineage>
</organism>
<feature type="compositionally biased region" description="Polar residues" evidence="1">
    <location>
        <begin position="229"/>
        <end position="238"/>
    </location>
</feature>